<dbReference type="InterPro" id="IPR036150">
    <property type="entry name" value="Cyt_b/b6_C_sf"/>
</dbReference>
<evidence type="ECO:0000256" key="5">
    <source>
        <dbReference type="ARBA" id="ARBA00022723"/>
    </source>
</evidence>
<keyword evidence="2" id="KW-0813">Transport</keyword>
<evidence type="ECO:0000256" key="7">
    <source>
        <dbReference type="ARBA" id="ARBA00022989"/>
    </source>
</evidence>
<evidence type="ECO:0000256" key="2">
    <source>
        <dbReference type="ARBA" id="ARBA00022448"/>
    </source>
</evidence>
<dbReference type="Pfam" id="PF00032">
    <property type="entry name" value="Cytochrom_B_C"/>
    <property type="match status" value="1"/>
</dbReference>
<sequence length="142" mass="15275">MPEYPSQEKGGAGGAGGTVSGEMKRFYPEYLAEILVVAYGALGAVLAFALVFAPGIDAGIGSSAAYQPVPEWYFLWFYQMAHHFPGGWTFVGTVLLPFFAFALFTILPALDRGTGRGRALALACYVLLVLAFLVLTLIPFTR</sequence>
<feature type="transmembrane region" description="Helical" evidence="10">
    <location>
        <begin position="87"/>
        <end position="107"/>
    </location>
</feature>
<dbReference type="InterPro" id="IPR027387">
    <property type="entry name" value="Cytb/b6-like_sf"/>
</dbReference>
<evidence type="ECO:0000259" key="11">
    <source>
        <dbReference type="PROSITE" id="PS51003"/>
    </source>
</evidence>
<keyword evidence="9 10" id="KW-0472">Membrane</keyword>
<dbReference type="EMBL" id="JAIOIV010000074">
    <property type="protein sequence ID" value="MBZ0156405.1"/>
    <property type="molecule type" value="Genomic_DNA"/>
</dbReference>
<reference evidence="12" key="1">
    <citation type="journal article" date="2021" name="bioRxiv">
        <title>Unraveling nitrogen, sulfur and carbon metabolic pathways and microbial community transcriptional responses to substrate deprivation and toxicity stresses in a bioreactor mimicking anoxic brackish coastal sediment conditions.</title>
        <authorList>
            <person name="Martins P.D."/>
            <person name="Echeveste M.J."/>
            <person name="Arshad A."/>
            <person name="Kurth J."/>
            <person name="Ouboter H."/>
            <person name="Jetten M.S.M."/>
            <person name="Welte C.U."/>
        </authorList>
    </citation>
    <scope>NUCLEOTIDE SEQUENCE</scope>
    <source>
        <strain evidence="12">MAG_39</strain>
    </source>
</reference>
<dbReference type="PROSITE" id="PS51003">
    <property type="entry name" value="CYTB_CTER"/>
    <property type="match status" value="1"/>
</dbReference>
<dbReference type="Gene3D" id="1.20.810.10">
    <property type="entry name" value="Cytochrome Bc1 Complex, Chain C"/>
    <property type="match status" value="1"/>
</dbReference>
<evidence type="ECO:0000256" key="10">
    <source>
        <dbReference type="SAM" id="Phobius"/>
    </source>
</evidence>
<comment type="subcellular location">
    <subcellularLocation>
        <location evidence="1">Membrane</location>
        <topology evidence="1">Multi-pass membrane protein</topology>
    </subcellularLocation>
</comment>
<keyword evidence="7 10" id="KW-1133">Transmembrane helix</keyword>
<evidence type="ECO:0000256" key="9">
    <source>
        <dbReference type="ARBA" id="ARBA00023136"/>
    </source>
</evidence>
<feature type="transmembrane region" description="Helical" evidence="10">
    <location>
        <begin position="119"/>
        <end position="140"/>
    </location>
</feature>
<keyword evidence="4 10" id="KW-0812">Transmembrane</keyword>
<evidence type="ECO:0000256" key="1">
    <source>
        <dbReference type="ARBA" id="ARBA00004141"/>
    </source>
</evidence>
<feature type="transmembrane region" description="Helical" evidence="10">
    <location>
        <begin position="30"/>
        <end position="53"/>
    </location>
</feature>
<organism evidence="12 13">
    <name type="scientific">Candidatus Nitrobium versatile</name>
    <dbReference type="NCBI Taxonomy" id="2884831"/>
    <lineage>
        <taxon>Bacteria</taxon>
        <taxon>Pseudomonadati</taxon>
        <taxon>Nitrospirota</taxon>
        <taxon>Nitrospiria</taxon>
        <taxon>Nitrospirales</taxon>
        <taxon>Nitrospiraceae</taxon>
        <taxon>Candidatus Nitrobium</taxon>
    </lineage>
</organism>
<keyword evidence="8" id="KW-0408">Iron</keyword>
<accession>A0A953M1C1</accession>
<dbReference type="GO" id="GO:0016491">
    <property type="term" value="F:oxidoreductase activity"/>
    <property type="evidence" value="ECO:0007669"/>
    <property type="project" value="InterPro"/>
</dbReference>
<feature type="domain" description="Cytochrome b/b6 C-terminal region profile" evidence="11">
    <location>
        <begin position="69"/>
        <end position="142"/>
    </location>
</feature>
<dbReference type="InterPro" id="IPR005798">
    <property type="entry name" value="Cyt_b/b6_C"/>
</dbReference>
<dbReference type="GO" id="GO:0046872">
    <property type="term" value="F:metal ion binding"/>
    <property type="evidence" value="ECO:0007669"/>
    <property type="project" value="UniProtKB-KW"/>
</dbReference>
<evidence type="ECO:0000256" key="6">
    <source>
        <dbReference type="ARBA" id="ARBA00022982"/>
    </source>
</evidence>
<dbReference type="Proteomes" id="UP000705867">
    <property type="component" value="Unassembled WGS sequence"/>
</dbReference>
<dbReference type="GO" id="GO:0009055">
    <property type="term" value="F:electron transfer activity"/>
    <property type="evidence" value="ECO:0007669"/>
    <property type="project" value="InterPro"/>
</dbReference>
<evidence type="ECO:0000256" key="3">
    <source>
        <dbReference type="ARBA" id="ARBA00022617"/>
    </source>
</evidence>
<gene>
    <name evidence="12" type="ORF">K8I29_09395</name>
</gene>
<keyword evidence="5" id="KW-0479">Metal-binding</keyword>
<proteinExistence type="predicted"/>
<dbReference type="AlphaFoldDB" id="A0A953M1C1"/>
<dbReference type="SUPFAM" id="SSF81648">
    <property type="entry name" value="a domain/subunit of cytochrome bc1 complex (Ubiquinol-cytochrome c reductase)"/>
    <property type="match status" value="1"/>
</dbReference>
<evidence type="ECO:0000256" key="8">
    <source>
        <dbReference type="ARBA" id="ARBA00023004"/>
    </source>
</evidence>
<name>A0A953M1C1_9BACT</name>
<evidence type="ECO:0000313" key="13">
    <source>
        <dbReference type="Proteomes" id="UP000705867"/>
    </source>
</evidence>
<evidence type="ECO:0000256" key="4">
    <source>
        <dbReference type="ARBA" id="ARBA00022692"/>
    </source>
</evidence>
<evidence type="ECO:0000313" key="12">
    <source>
        <dbReference type="EMBL" id="MBZ0156405.1"/>
    </source>
</evidence>
<comment type="caution">
    <text evidence="12">The sequence shown here is derived from an EMBL/GenBank/DDBJ whole genome shotgun (WGS) entry which is preliminary data.</text>
</comment>
<protein>
    <recommendedName>
        <fullName evidence="11">Cytochrome b/b6 C-terminal region profile domain-containing protein</fullName>
    </recommendedName>
</protein>
<dbReference type="GO" id="GO:0016020">
    <property type="term" value="C:membrane"/>
    <property type="evidence" value="ECO:0007669"/>
    <property type="project" value="UniProtKB-SubCell"/>
</dbReference>
<reference evidence="12" key="2">
    <citation type="submission" date="2021-08" db="EMBL/GenBank/DDBJ databases">
        <authorList>
            <person name="Dalcin Martins P."/>
        </authorList>
    </citation>
    <scope>NUCLEOTIDE SEQUENCE</scope>
    <source>
        <strain evidence="12">MAG_39</strain>
    </source>
</reference>
<keyword evidence="3" id="KW-0349">Heme</keyword>
<keyword evidence="6" id="KW-0249">Electron transport</keyword>